<accession>A0A1S2L5J6</accession>
<name>A0A1S2L5J6_9BACI</name>
<reference evidence="2 3" key="3">
    <citation type="journal article" date="2019" name="Int. J. Syst. Evol. Microbiol.">
        <title>Anaerobacillus isosaccharinicus sp. nov., an alkaliphilic bacterium which degrades isosaccharinic acid.</title>
        <authorList>
            <person name="Bassil N.M."/>
            <person name="Lloyd J.R."/>
        </authorList>
    </citation>
    <scope>NUCLEOTIDE SEQUENCE [LARGE SCALE GENOMIC DNA]</scope>
    <source>
        <strain evidence="2 3">NB2006</strain>
    </source>
</reference>
<dbReference type="EMBL" id="LQXD01000167">
    <property type="protein sequence ID" value="OIJ07584.1"/>
    <property type="molecule type" value="Genomic_DNA"/>
</dbReference>
<dbReference type="OrthoDB" id="1684927at2"/>
<reference evidence="2" key="4">
    <citation type="submission" date="2020-10" db="EMBL/GenBank/DDBJ databases">
        <authorList>
            <person name="Bassil N.M."/>
            <person name="Lloyd J.R."/>
        </authorList>
    </citation>
    <scope>NUCLEOTIDE SEQUENCE</scope>
    <source>
        <strain evidence="2">NB2006</strain>
    </source>
</reference>
<organism evidence="1 3">
    <name type="scientific">Anaerobacillus isosaccharinicus</name>
    <dbReference type="NCBI Taxonomy" id="1532552"/>
    <lineage>
        <taxon>Bacteria</taxon>
        <taxon>Bacillati</taxon>
        <taxon>Bacillota</taxon>
        <taxon>Bacilli</taxon>
        <taxon>Bacillales</taxon>
        <taxon>Bacillaceae</taxon>
        <taxon>Anaerobacillus</taxon>
    </lineage>
</organism>
<dbReference type="Proteomes" id="UP000180175">
    <property type="component" value="Chromosome"/>
</dbReference>
<dbReference type="AlphaFoldDB" id="A0A1S2L5J6"/>
<evidence type="ECO:0000313" key="1">
    <source>
        <dbReference type="EMBL" id="OIJ07584.1"/>
    </source>
</evidence>
<sequence>MQSFQPFHGTITIIRDFPVARNEELSGCYKLMTLVGDDGTIVTFVVSPSTYFVDHVQVTIGDKVTGYYDKNAAVPLIYPPQYRAIIMVKETPHQNTKVDYFDSQLVSSDGYLKLIVDQNTQIALPNNQAYTQNLANRNLIVVYDVATKSIPAQTTPIKIIIIC</sequence>
<gene>
    <name evidence="2" type="ORF">AWH56_022415</name>
    <name evidence="1" type="ORF">AWH56_19930</name>
</gene>
<protein>
    <submittedName>
        <fullName evidence="1">Uncharacterized protein</fullName>
    </submittedName>
</protein>
<evidence type="ECO:0000313" key="3">
    <source>
        <dbReference type="Proteomes" id="UP000180175"/>
    </source>
</evidence>
<reference evidence="2 3" key="2">
    <citation type="journal article" date="2017" name="Genome Announc.">
        <title>Draft Genome Sequences of Four Alkaliphilic Bacteria Belonging to the Anaerobacillus Genus.</title>
        <authorList>
            <person name="Bassil N.M."/>
            <person name="Lloyd J.R."/>
        </authorList>
    </citation>
    <scope>NUCLEOTIDE SEQUENCE [LARGE SCALE GENOMIC DNA]</scope>
    <source>
        <strain evidence="2 3">NB2006</strain>
    </source>
</reference>
<dbReference type="KEGG" id="aia:AWH56_022415"/>
<proteinExistence type="predicted"/>
<evidence type="ECO:0000313" key="2">
    <source>
        <dbReference type="EMBL" id="QOY35408.1"/>
    </source>
</evidence>
<reference evidence="1 3" key="1">
    <citation type="submission" date="2016-10" db="EMBL/GenBank/DDBJ databases">
        <title>Draft genome sequences of four alkaliphilic bacteria belonging to the Anaerobacillus genus.</title>
        <authorList>
            <person name="Bassil N.M."/>
            <person name="Lloyd J.R."/>
        </authorList>
    </citation>
    <scope>NUCLEOTIDE SEQUENCE [LARGE SCALE GENOMIC DNA]</scope>
    <source>
        <strain evidence="1 3">NB2006</strain>
    </source>
</reference>
<dbReference type="RefSeq" id="WP_071318716.1">
    <property type="nucleotide sequence ID" value="NZ_CP063356.2"/>
</dbReference>
<dbReference type="EMBL" id="CP063356">
    <property type="protein sequence ID" value="QOY35408.1"/>
    <property type="molecule type" value="Genomic_DNA"/>
</dbReference>
<keyword evidence="3" id="KW-1185">Reference proteome</keyword>